<feature type="transmembrane region" description="Helical" evidence="1">
    <location>
        <begin position="102"/>
        <end position="119"/>
    </location>
</feature>
<dbReference type="AlphaFoldDB" id="A0A1B0BCL8"/>
<dbReference type="EMBL" id="JXJN01012054">
    <property type="status" value="NOT_ANNOTATED_CDS"/>
    <property type="molecule type" value="Genomic_DNA"/>
</dbReference>
<organism evidence="2 3">
    <name type="scientific">Glossina palpalis gambiensis</name>
    <dbReference type="NCBI Taxonomy" id="67801"/>
    <lineage>
        <taxon>Eukaryota</taxon>
        <taxon>Metazoa</taxon>
        <taxon>Ecdysozoa</taxon>
        <taxon>Arthropoda</taxon>
        <taxon>Hexapoda</taxon>
        <taxon>Insecta</taxon>
        <taxon>Pterygota</taxon>
        <taxon>Neoptera</taxon>
        <taxon>Endopterygota</taxon>
        <taxon>Diptera</taxon>
        <taxon>Brachycera</taxon>
        <taxon>Muscomorpha</taxon>
        <taxon>Hippoboscoidea</taxon>
        <taxon>Glossinidae</taxon>
        <taxon>Glossina</taxon>
    </lineage>
</organism>
<sequence>MCKSIENFACGRQNNNTVMASDLRRAALQTKLKQLKRPHLTQLCHKEFDTALSAIEATQDADVLFHEDEKENSMGEKSPMLRSIPKNNNDVSPPKKAKYTNIPILLTLLITSLLIPVAICKNMMVNNPSGDQTLYVKGIVAARLVTAVWKLYYHHALITSQINALSSCVQALQPYSNSIPFNLQYLAQQSTMWETNYAKNGNYVQPEHLRDNHS</sequence>
<evidence type="ECO:0000313" key="3">
    <source>
        <dbReference type="Proteomes" id="UP000092460"/>
    </source>
</evidence>
<dbReference type="Proteomes" id="UP000092460">
    <property type="component" value="Unassembled WGS sequence"/>
</dbReference>
<dbReference type="EnsemblMetazoa" id="GPPI025829-RA">
    <property type="protein sequence ID" value="GPPI025829-PA"/>
    <property type="gene ID" value="GPPI025829"/>
</dbReference>
<evidence type="ECO:0000256" key="1">
    <source>
        <dbReference type="SAM" id="Phobius"/>
    </source>
</evidence>
<evidence type="ECO:0000313" key="2">
    <source>
        <dbReference type="EnsemblMetazoa" id="GPPI025829-PA"/>
    </source>
</evidence>
<keyword evidence="1" id="KW-0472">Membrane</keyword>
<protein>
    <submittedName>
        <fullName evidence="2">Uncharacterized protein</fullName>
    </submittedName>
</protein>
<proteinExistence type="predicted"/>
<keyword evidence="1" id="KW-1133">Transmembrane helix</keyword>
<reference evidence="3" key="1">
    <citation type="submission" date="2015-01" db="EMBL/GenBank/DDBJ databases">
        <authorList>
            <person name="Aksoy S."/>
            <person name="Warren W."/>
            <person name="Wilson R.K."/>
        </authorList>
    </citation>
    <scope>NUCLEOTIDE SEQUENCE [LARGE SCALE GENOMIC DNA]</scope>
    <source>
        <strain evidence="3">IAEA</strain>
    </source>
</reference>
<accession>A0A1B0BCL8</accession>
<name>A0A1B0BCL8_9MUSC</name>
<reference evidence="2" key="2">
    <citation type="submission" date="2020-05" db="UniProtKB">
        <authorList>
            <consortium name="EnsemblMetazoa"/>
        </authorList>
    </citation>
    <scope>IDENTIFICATION</scope>
    <source>
        <strain evidence="2">IAEA</strain>
    </source>
</reference>
<dbReference type="VEuPathDB" id="VectorBase:GPPI025829"/>
<dbReference type="EMBL" id="JXJN01012055">
    <property type="status" value="NOT_ANNOTATED_CDS"/>
    <property type="molecule type" value="Genomic_DNA"/>
</dbReference>
<keyword evidence="1" id="KW-0812">Transmembrane</keyword>
<keyword evidence="3" id="KW-1185">Reference proteome</keyword>